<dbReference type="Gene3D" id="3.30.1180.10">
    <property type="match status" value="1"/>
</dbReference>
<evidence type="ECO:0008006" key="4">
    <source>
        <dbReference type="Google" id="ProtNLM"/>
    </source>
</evidence>
<reference evidence="3" key="1">
    <citation type="submission" date="2017-09" db="EMBL/GenBank/DDBJ databases">
        <title>Depth-based differentiation of microbial function through sediment-hosted aquifers and enrichment of novel symbionts in the deep terrestrial subsurface.</title>
        <authorList>
            <person name="Probst A.J."/>
            <person name="Ladd B."/>
            <person name="Jarett J.K."/>
            <person name="Geller-Mcgrath D.E."/>
            <person name="Sieber C.M.K."/>
            <person name="Emerson J.B."/>
            <person name="Anantharaman K."/>
            <person name="Thomas B.C."/>
            <person name="Malmstrom R."/>
            <person name="Stieglmeier M."/>
            <person name="Klingl A."/>
            <person name="Woyke T."/>
            <person name="Ryan C.M."/>
            <person name="Banfield J.F."/>
        </authorList>
    </citation>
    <scope>NUCLEOTIDE SEQUENCE [LARGE SCALE GENOMIC DNA]</scope>
</reference>
<evidence type="ECO:0000313" key="3">
    <source>
        <dbReference type="Proteomes" id="UP000230760"/>
    </source>
</evidence>
<dbReference type="PANTHER" id="PTHR33434">
    <property type="entry name" value="DEGV DOMAIN-CONTAINING PROTEIN DR_1986-RELATED"/>
    <property type="match status" value="1"/>
</dbReference>
<proteinExistence type="predicted"/>
<dbReference type="Pfam" id="PF02645">
    <property type="entry name" value="DegV"/>
    <property type="match status" value="1"/>
</dbReference>
<dbReference type="InterPro" id="IPR043168">
    <property type="entry name" value="DegV_C"/>
</dbReference>
<protein>
    <recommendedName>
        <fullName evidence="4">Fatty acid-binding protein DegV</fullName>
    </recommendedName>
</protein>
<sequence length="284" mass="31291">MKIALVADSLACLPNEIVEKYGIKVVPANLLFEGKIYKDGINLTANQAYSFIEKNPETFSTSAPSPGDFLVAYRGLIDNDAKEILYIGLTSKLSATWNSARMAKEQIKSESPEVKIEVIDSTFAGPGEAILISTAIQEIEKGKNLEEIVSLVESLKKKVQVLFVLETIRYLHRSGRFPESATKIASLLPIKPVLKFSEGKLAIFGISGSKEGGTEKILNFLKTNWDQNTSEIWLTHADCEKEAQSFKEKISNIYPSAKIFITEFSPILGYVTGRGTLGVGFFVK</sequence>
<dbReference type="NCBIfam" id="TIGR00762">
    <property type="entry name" value="DegV"/>
    <property type="match status" value="1"/>
</dbReference>
<evidence type="ECO:0000256" key="1">
    <source>
        <dbReference type="ARBA" id="ARBA00023121"/>
    </source>
</evidence>
<dbReference type="Proteomes" id="UP000230760">
    <property type="component" value="Unassembled WGS sequence"/>
</dbReference>
<evidence type="ECO:0000313" key="2">
    <source>
        <dbReference type="EMBL" id="PIZ88472.1"/>
    </source>
</evidence>
<dbReference type="PANTHER" id="PTHR33434:SF2">
    <property type="entry name" value="FATTY ACID-BINDING PROTEIN TM_1468"/>
    <property type="match status" value="1"/>
</dbReference>
<dbReference type="InterPro" id="IPR050270">
    <property type="entry name" value="DegV_domain_contain"/>
</dbReference>
<comment type="caution">
    <text evidence="2">The sequence shown here is derived from an EMBL/GenBank/DDBJ whole genome shotgun (WGS) entry which is preliminary data.</text>
</comment>
<dbReference type="PROSITE" id="PS51482">
    <property type="entry name" value="DEGV"/>
    <property type="match status" value="1"/>
</dbReference>
<dbReference type="GO" id="GO:0008289">
    <property type="term" value="F:lipid binding"/>
    <property type="evidence" value="ECO:0007669"/>
    <property type="project" value="UniProtKB-KW"/>
</dbReference>
<organism evidence="2 3">
    <name type="scientific">Candidatus Nealsonbacteria bacterium CG_4_10_14_0_2_um_filter_38_17</name>
    <dbReference type="NCBI Taxonomy" id="1974680"/>
    <lineage>
        <taxon>Bacteria</taxon>
        <taxon>Candidatus Nealsoniibacteriota</taxon>
    </lineage>
</organism>
<dbReference type="InterPro" id="IPR003797">
    <property type="entry name" value="DegV"/>
</dbReference>
<dbReference type="EMBL" id="PFPB01000076">
    <property type="protein sequence ID" value="PIZ88472.1"/>
    <property type="molecule type" value="Genomic_DNA"/>
</dbReference>
<keyword evidence="1" id="KW-0446">Lipid-binding</keyword>
<dbReference type="SUPFAM" id="SSF82549">
    <property type="entry name" value="DAK1/DegV-like"/>
    <property type="match status" value="1"/>
</dbReference>
<accession>A0A2M7UWX8</accession>
<name>A0A2M7UWX8_9BACT</name>
<dbReference type="AlphaFoldDB" id="A0A2M7UWX8"/>
<dbReference type="Gene3D" id="3.40.50.10170">
    <property type="match status" value="1"/>
</dbReference>
<gene>
    <name evidence="2" type="ORF">COX90_04425</name>
</gene>